<sequence>MEVKVLFSRADQFYEPRGFDVEGILIEIGDGRISSQGSSQNLMLIYMAIPGLIFGFLELSGARGA</sequence>
<organism evidence="2 3">
    <name type="scientific">Caldisericum exile</name>
    <dbReference type="NCBI Taxonomy" id="693075"/>
    <lineage>
        <taxon>Bacteria</taxon>
        <taxon>Pseudomonadati</taxon>
        <taxon>Caldisericota/Cryosericota group</taxon>
        <taxon>Caldisericota</taxon>
        <taxon>Caldisericia</taxon>
        <taxon>Caldisericales</taxon>
        <taxon>Caldisericaceae</taxon>
        <taxon>Caldisericum</taxon>
    </lineage>
</organism>
<evidence type="ECO:0000313" key="3">
    <source>
        <dbReference type="Proteomes" id="UP000236910"/>
    </source>
</evidence>
<dbReference type="Proteomes" id="UP000236910">
    <property type="component" value="Unassembled WGS sequence"/>
</dbReference>
<gene>
    <name evidence="2" type="ORF">C0175_03295</name>
</gene>
<proteinExistence type="predicted"/>
<feature type="transmembrane region" description="Helical" evidence="1">
    <location>
        <begin position="42"/>
        <end position="62"/>
    </location>
</feature>
<accession>A0A2J6X6V4</accession>
<dbReference type="AlphaFoldDB" id="A0A2J6X6V4"/>
<keyword evidence="1" id="KW-0812">Transmembrane</keyword>
<keyword evidence="1" id="KW-1133">Transmembrane helix</keyword>
<keyword evidence="1" id="KW-0472">Membrane</keyword>
<name>A0A2J6X6V4_9BACT</name>
<reference evidence="2 3" key="1">
    <citation type="submission" date="2018-01" db="EMBL/GenBank/DDBJ databases">
        <title>Metagenomic assembled genomes from two thermal pools in the Uzon Caldera, Kamchatka, Russia.</title>
        <authorList>
            <person name="Wilkins L."/>
            <person name="Ettinger C."/>
        </authorList>
    </citation>
    <scope>NUCLEOTIDE SEQUENCE [LARGE SCALE GENOMIC DNA]</scope>
    <source>
        <strain evidence="2">ARK-10</strain>
    </source>
</reference>
<dbReference type="EMBL" id="PNIX01000191">
    <property type="protein sequence ID" value="PMP82610.1"/>
    <property type="molecule type" value="Genomic_DNA"/>
</dbReference>
<protein>
    <submittedName>
        <fullName evidence="2">Uncharacterized protein</fullName>
    </submittedName>
</protein>
<evidence type="ECO:0000256" key="1">
    <source>
        <dbReference type="SAM" id="Phobius"/>
    </source>
</evidence>
<evidence type="ECO:0000313" key="2">
    <source>
        <dbReference type="EMBL" id="PMP82610.1"/>
    </source>
</evidence>
<comment type="caution">
    <text evidence="2">The sequence shown here is derived from an EMBL/GenBank/DDBJ whole genome shotgun (WGS) entry which is preliminary data.</text>
</comment>